<comment type="similarity">
    <text evidence="1">Belongs to the glycosyl hydrolase 13 family.</text>
</comment>
<accession>A0AAE0VY31</accession>
<keyword evidence="3" id="KW-1185">Reference proteome</keyword>
<dbReference type="Proteomes" id="UP001195483">
    <property type="component" value="Unassembled WGS sequence"/>
</dbReference>
<proteinExistence type="inferred from homology"/>
<gene>
    <name evidence="2" type="ORF">CHS0354_020228</name>
</gene>
<comment type="caution">
    <text evidence="2">The sequence shown here is derived from an EMBL/GenBank/DDBJ whole genome shotgun (WGS) entry which is preliminary data.</text>
</comment>
<evidence type="ECO:0000256" key="1">
    <source>
        <dbReference type="ARBA" id="ARBA00008061"/>
    </source>
</evidence>
<protein>
    <submittedName>
        <fullName evidence="2">Uncharacterized protein</fullName>
    </submittedName>
</protein>
<name>A0AAE0VY31_9BIVA</name>
<evidence type="ECO:0000313" key="3">
    <source>
        <dbReference type="Proteomes" id="UP001195483"/>
    </source>
</evidence>
<sequence>MHDPEECYDIAPLWTLRTEYAMAGFRYTVIMATVSGFLNVVGAGIYSNPHCADGRHTIVHLFEWRWTDVAQECERFLGPYGYCGVQISPPTENRVMTIPNRPWFERYQPVSYKLETRSGNEQEFRDMVERCNKVNVRNCPKYAHFAVNETSSLDSLSETQGQGVLWHSTISWHSTLWTLYTHAVPS</sequence>
<dbReference type="SUPFAM" id="SSF51445">
    <property type="entry name" value="(Trans)glycosidases"/>
    <property type="match status" value="1"/>
</dbReference>
<dbReference type="EMBL" id="JAEAOA010001231">
    <property type="protein sequence ID" value="KAK3593462.1"/>
    <property type="molecule type" value="Genomic_DNA"/>
</dbReference>
<organism evidence="2 3">
    <name type="scientific">Potamilus streckersoni</name>
    <dbReference type="NCBI Taxonomy" id="2493646"/>
    <lineage>
        <taxon>Eukaryota</taxon>
        <taxon>Metazoa</taxon>
        <taxon>Spiralia</taxon>
        <taxon>Lophotrochozoa</taxon>
        <taxon>Mollusca</taxon>
        <taxon>Bivalvia</taxon>
        <taxon>Autobranchia</taxon>
        <taxon>Heteroconchia</taxon>
        <taxon>Palaeoheterodonta</taxon>
        <taxon>Unionida</taxon>
        <taxon>Unionoidea</taxon>
        <taxon>Unionidae</taxon>
        <taxon>Ambleminae</taxon>
        <taxon>Lampsilini</taxon>
        <taxon>Potamilus</taxon>
    </lineage>
</organism>
<dbReference type="Gene3D" id="3.20.20.80">
    <property type="entry name" value="Glycosidases"/>
    <property type="match status" value="1"/>
</dbReference>
<dbReference type="InterPro" id="IPR017853">
    <property type="entry name" value="GH"/>
</dbReference>
<evidence type="ECO:0000313" key="2">
    <source>
        <dbReference type="EMBL" id="KAK3593462.1"/>
    </source>
</evidence>
<reference evidence="2" key="1">
    <citation type="journal article" date="2021" name="Genome Biol. Evol.">
        <title>A High-Quality Reference Genome for a Parasitic Bivalve with Doubly Uniparental Inheritance (Bivalvia: Unionida).</title>
        <authorList>
            <person name="Smith C.H."/>
        </authorList>
    </citation>
    <scope>NUCLEOTIDE SEQUENCE</scope>
    <source>
        <strain evidence="2">CHS0354</strain>
    </source>
</reference>
<dbReference type="AlphaFoldDB" id="A0AAE0VY31"/>
<dbReference type="PANTHER" id="PTHR43447">
    <property type="entry name" value="ALPHA-AMYLASE"/>
    <property type="match status" value="1"/>
</dbReference>
<reference evidence="2" key="3">
    <citation type="submission" date="2023-05" db="EMBL/GenBank/DDBJ databases">
        <authorList>
            <person name="Smith C.H."/>
        </authorList>
    </citation>
    <scope>NUCLEOTIDE SEQUENCE</scope>
    <source>
        <strain evidence="2">CHS0354</strain>
        <tissue evidence="2">Mantle</tissue>
    </source>
</reference>
<reference evidence="2" key="2">
    <citation type="journal article" date="2021" name="Genome Biol. Evol.">
        <title>Developing a high-quality reference genome for a parasitic bivalve with doubly uniparental inheritance (Bivalvia: Unionida).</title>
        <authorList>
            <person name="Smith C.H."/>
        </authorList>
    </citation>
    <scope>NUCLEOTIDE SEQUENCE</scope>
    <source>
        <strain evidence="2">CHS0354</strain>
        <tissue evidence="2">Mantle</tissue>
    </source>
</reference>